<dbReference type="Proteomes" id="UP000186601">
    <property type="component" value="Unassembled WGS sequence"/>
</dbReference>
<gene>
    <name evidence="1" type="ORF">PHLCEN_2v3330</name>
</gene>
<dbReference type="AlphaFoldDB" id="A0A2R6QMA5"/>
<dbReference type="EMBL" id="MLYV02000321">
    <property type="protein sequence ID" value="PSS11034.1"/>
    <property type="molecule type" value="Genomic_DNA"/>
</dbReference>
<evidence type="ECO:0000313" key="1">
    <source>
        <dbReference type="EMBL" id="PSS11034.1"/>
    </source>
</evidence>
<name>A0A2R6QMA5_9APHY</name>
<evidence type="ECO:0000313" key="2">
    <source>
        <dbReference type="Proteomes" id="UP000186601"/>
    </source>
</evidence>
<sequence length="65" mass="7283">MGAFFELAPVVSSEESTSEIEALFPVDSESQSLVAYLRNTFVHFVFNFVVSLFETKNSAESDKEQ</sequence>
<protein>
    <submittedName>
        <fullName evidence="1">Uncharacterized protein</fullName>
    </submittedName>
</protein>
<keyword evidence="2" id="KW-1185">Reference proteome</keyword>
<accession>A0A2R6QMA5</accession>
<organism evidence="1 2">
    <name type="scientific">Hermanssonia centrifuga</name>
    <dbReference type="NCBI Taxonomy" id="98765"/>
    <lineage>
        <taxon>Eukaryota</taxon>
        <taxon>Fungi</taxon>
        <taxon>Dikarya</taxon>
        <taxon>Basidiomycota</taxon>
        <taxon>Agaricomycotina</taxon>
        <taxon>Agaricomycetes</taxon>
        <taxon>Polyporales</taxon>
        <taxon>Meruliaceae</taxon>
        <taxon>Hermanssonia</taxon>
    </lineage>
</organism>
<comment type="caution">
    <text evidence="1">The sequence shown here is derived from an EMBL/GenBank/DDBJ whole genome shotgun (WGS) entry which is preliminary data.</text>
</comment>
<proteinExistence type="predicted"/>
<reference evidence="1 2" key="1">
    <citation type="submission" date="2018-02" db="EMBL/GenBank/DDBJ databases">
        <title>Genome sequence of the basidiomycete white-rot fungus Phlebia centrifuga.</title>
        <authorList>
            <person name="Granchi Z."/>
            <person name="Peng M."/>
            <person name="de Vries R.P."/>
            <person name="Hilden K."/>
            <person name="Makela M.R."/>
            <person name="Grigoriev I."/>
            <person name="Riley R."/>
        </authorList>
    </citation>
    <scope>NUCLEOTIDE SEQUENCE [LARGE SCALE GENOMIC DNA]</scope>
    <source>
        <strain evidence="1 2">FBCC195</strain>
    </source>
</reference>